<evidence type="ECO:0000256" key="2">
    <source>
        <dbReference type="ARBA" id="ARBA00023002"/>
    </source>
</evidence>
<gene>
    <name evidence="4" type="ORF">LWF01_01935</name>
</gene>
<keyword evidence="3" id="KW-0520">NAD</keyword>
<accession>A0ABY8QWG0</accession>
<dbReference type="EC" id="1.1.1.262" evidence="4"/>
<keyword evidence="1" id="KW-0479">Metal-binding</keyword>
<organism evidence="4 5">
    <name type="scientific">Saxibacter everestensis</name>
    <dbReference type="NCBI Taxonomy" id="2909229"/>
    <lineage>
        <taxon>Bacteria</taxon>
        <taxon>Bacillati</taxon>
        <taxon>Actinomycetota</taxon>
        <taxon>Actinomycetes</taxon>
        <taxon>Micrococcales</taxon>
        <taxon>Brevibacteriaceae</taxon>
        <taxon>Saxibacter</taxon>
    </lineage>
</organism>
<reference evidence="4 5" key="1">
    <citation type="submission" date="2023-05" db="EMBL/GenBank/DDBJ databases">
        <title>Lithophilousrod everest ZFBP1038 complete genpme.</title>
        <authorList>
            <person name="Tian M."/>
        </authorList>
    </citation>
    <scope>NUCLEOTIDE SEQUENCE [LARGE SCALE GENOMIC DNA]</scope>
    <source>
        <strain evidence="4 5">ZFBP1038</strain>
    </source>
</reference>
<dbReference type="EMBL" id="CP090958">
    <property type="protein sequence ID" value="WGW12551.1"/>
    <property type="molecule type" value="Genomic_DNA"/>
</dbReference>
<dbReference type="Gene3D" id="3.40.718.10">
    <property type="entry name" value="Isopropylmalate Dehydrogenase"/>
    <property type="match status" value="1"/>
</dbReference>
<keyword evidence="2 4" id="KW-0560">Oxidoreductase</keyword>
<dbReference type="SUPFAM" id="SSF53659">
    <property type="entry name" value="Isocitrate/Isopropylmalate dehydrogenase-like"/>
    <property type="match status" value="1"/>
</dbReference>
<dbReference type="InterPro" id="IPR005255">
    <property type="entry name" value="PdxA_fam"/>
</dbReference>
<dbReference type="PANTHER" id="PTHR30004:SF3">
    <property type="entry name" value="4-HYDROXYTHREONINE-4-PHOSPHATE DEHYDROGENASE 2-RELATED"/>
    <property type="match status" value="1"/>
</dbReference>
<keyword evidence="5" id="KW-1185">Reference proteome</keyword>
<dbReference type="RefSeq" id="WP_349639354.1">
    <property type="nucleotide sequence ID" value="NZ_CP090958.1"/>
</dbReference>
<dbReference type="GO" id="GO:0050570">
    <property type="term" value="F:4-hydroxythreonine-4-phosphate dehydrogenase activity"/>
    <property type="evidence" value="ECO:0007669"/>
    <property type="project" value="UniProtKB-EC"/>
</dbReference>
<evidence type="ECO:0000256" key="1">
    <source>
        <dbReference type="ARBA" id="ARBA00022723"/>
    </source>
</evidence>
<dbReference type="PANTHER" id="PTHR30004">
    <property type="entry name" value="4-HYDROXYTHREONINE-4-PHOSPHATE DEHYDROGENASE"/>
    <property type="match status" value="1"/>
</dbReference>
<evidence type="ECO:0000313" key="4">
    <source>
        <dbReference type="EMBL" id="WGW12551.1"/>
    </source>
</evidence>
<protein>
    <submittedName>
        <fullName evidence="4">4-hydroxythreonine-4-phosphate dehydrogenase PdxA</fullName>
        <ecNumber evidence="4">1.1.1.262</ecNumber>
    </submittedName>
</protein>
<evidence type="ECO:0000256" key="3">
    <source>
        <dbReference type="ARBA" id="ARBA00023027"/>
    </source>
</evidence>
<proteinExistence type="predicted"/>
<name>A0ABY8QWG0_9MICO</name>
<evidence type="ECO:0000313" key="5">
    <source>
        <dbReference type="Proteomes" id="UP001209083"/>
    </source>
</evidence>
<dbReference type="Pfam" id="PF04166">
    <property type="entry name" value="PdxA"/>
    <property type="match status" value="1"/>
</dbReference>
<dbReference type="Proteomes" id="UP001209083">
    <property type="component" value="Chromosome"/>
</dbReference>
<sequence length="336" mass="35398">MTYRPRIALTFGDPAGVGPELGAKLLSQPDLGDLADVLVLASREELDRAADHAQVSLDIADEPGSGRPVLMPPPRSGPLPTELGVVSAAAGAWALDGLRYALRLVEDGEVDAICFTPLNKSSLHLAGMNTEDELRWFADTLHFGGRTSEFNILSDLWTARVTSHIALADVPQRITAENVTATVEMFATALKDSGLDSPRIGVAALNPHAGENGSFGRQEIDEIAPGVAAARANRIDASGPFPSDTIFLRARAGQFDGVVTMYHDQGQIAMKMMGFDQGVTVQGGLPIPIATPAHGTAFDIVGQNKAGLGATLNAFRLAATIATRKAVREGKTNQSV</sequence>